<evidence type="ECO:0000313" key="3">
    <source>
        <dbReference type="EMBL" id="SBT55574.1"/>
    </source>
</evidence>
<protein>
    <submittedName>
        <fullName evidence="3">Unspecified product</fullName>
    </submittedName>
</protein>
<gene>
    <name evidence="3" type="ORF">POVWA1_070990</name>
</gene>
<dbReference type="AlphaFoldDB" id="A0A1A9AHE6"/>
<keyword evidence="2" id="KW-0472">Membrane</keyword>
<sequence length="146" mass="16784">MHRHQDQGLGTPASSHVTEPKSETSNIGTKVGHSVLGIKDIDKVEKDPSIPGPSHFRYPFVIYILVFLTISTAITILYLLSKYTSFGLLFNKKKKKKRLKRQLEIKKIPEESRIFDNITNYSVNDMPYENKTHDVNFLLDIFFSDI</sequence>
<feature type="region of interest" description="Disordered" evidence="1">
    <location>
        <begin position="1"/>
        <end position="28"/>
    </location>
</feature>
<organism evidence="3 4">
    <name type="scientific">Plasmodium ovale wallikeri</name>
    <dbReference type="NCBI Taxonomy" id="864142"/>
    <lineage>
        <taxon>Eukaryota</taxon>
        <taxon>Sar</taxon>
        <taxon>Alveolata</taxon>
        <taxon>Apicomplexa</taxon>
        <taxon>Aconoidasida</taxon>
        <taxon>Haemosporida</taxon>
        <taxon>Plasmodiidae</taxon>
        <taxon>Plasmodium</taxon>
        <taxon>Plasmodium (Plasmodium)</taxon>
    </lineage>
</organism>
<accession>A0A1A9AHE6</accession>
<evidence type="ECO:0000256" key="1">
    <source>
        <dbReference type="SAM" id="MobiDB-lite"/>
    </source>
</evidence>
<feature type="transmembrane region" description="Helical" evidence="2">
    <location>
        <begin position="60"/>
        <end position="90"/>
    </location>
</feature>
<keyword evidence="2" id="KW-1133">Transmembrane helix</keyword>
<reference evidence="4" key="1">
    <citation type="submission" date="2016-05" db="EMBL/GenBank/DDBJ databases">
        <authorList>
            <person name="Naeem R."/>
        </authorList>
    </citation>
    <scope>NUCLEOTIDE SEQUENCE [LARGE SCALE GENOMIC DNA]</scope>
</reference>
<keyword evidence="2" id="KW-0812">Transmembrane</keyword>
<feature type="compositionally biased region" description="Polar residues" evidence="1">
    <location>
        <begin position="12"/>
        <end position="28"/>
    </location>
</feature>
<evidence type="ECO:0000256" key="2">
    <source>
        <dbReference type="SAM" id="Phobius"/>
    </source>
</evidence>
<name>A0A1A9AHE6_PLAOA</name>
<proteinExistence type="predicted"/>
<evidence type="ECO:0000313" key="4">
    <source>
        <dbReference type="Proteomes" id="UP000078555"/>
    </source>
</evidence>
<keyword evidence="4" id="KW-1185">Reference proteome</keyword>
<dbReference type="EMBL" id="FLRD01000757">
    <property type="protein sequence ID" value="SBT55574.1"/>
    <property type="molecule type" value="Genomic_DNA"/>
</dbReference>
<dbReference type="Proteomes" id="UP000078555">
    <property type="component" value="Unassembled WGS sequence"/>
</dbReference>